<dbReference type="AlphaFoldDB" id="A0A644SR51"/>
<feature type="region of interest" description="Disordered" evidence="1">
    <location>
        <begin position="38"/>
        <end position="61"/>
    </location>
</feature>
<gene>
    <name evidence="2" type="ORF">SDC9_02638</name>
</gene>
<dbReference type="EMBL" id="VSSQ01000004">
    <property type="protein sequence ID" value="MPL57140.1"/>
    <property type="molecule type" value="Genomic_DNA"/>
</dbReference>
<feature type="compositionally biased region" description="Low complexity" evidence="1">
    <location>
        <begin position="39"/>
        <end position="53"/>
    </location>
</feature>
<evidence type="ECO:0000256" key="1">
    <source>
        <dbReference type="SAM" id="MobiDB-lite"/>
    </source>
</evidence>
<reference evidence="2" key="1">
    <citation type="submission" date="2019-08" db="EMBL/GenBank/DDBJ databases">
        <authorList>
            <person name="Kucharzyk K."/>
            <person name="Murdoch R.W."/>
            <person name="Higgins S."/>
            <person name="Loffler F."/>
        </authorList>
    </citation>
    <scope>NUCLEOTIDE SEQUENCE</scope>
</reference>
<sequence>MPFLTFTCEHCNKVSHRFLRPSQVRGTVLCPHCKKPITSGGKSASGSPAPASGQQVTCAKL</sequence>
<accession>A0A644SR51</accession>
<comment type="caution">
    <text evidence="2">The sequence shown here is derived from an EMBL/GenBank/DDBJ whole genome shotgun (WGS) entry which is preliminary data.</text>
</comment>
<protein>
    <submittedName>
        <fullName evidence="2">Uncharacterized protein</fullName>
    </submittedName>
</protein>
<proteinExistence type="predicted"/>
<name>A0A644SR51_9ZZZZ</name>
<evidence type="ECO:0000313" key="2">
    <source>
        <dbReference type="EMBL" id="MPL57140.1"/>
    </source>
</evidence>
<organism evidence="2">
    <name type="scientific">bioreactor metagenome</name>
    <dbReference type="NCBI Taxonomy" id="1076179"/>
    <lineage>
        <taxon>unclassified sequences</taxon>
        <taxon>metagenomes</taxon>
        <taxon>ecological metagenomes</taxon>
    </lineage>
</organism>